<dbReference type="eggNOG" id="KOG0671">
    <property type="taxonomic scope" value="Eukaryota"/>
</dbReference>
<dbReference type="RefSeq" id="XP_006668707.1">
    <property type="nucleotide sequence ID" value="XM_006668644.1"/>
</dbReference>
<dbReference type="PROSITE" id="PS50011">
    <property type="entry name" value="PROTEIN_KINASE_DOM"/>
    <property type="match status" value="1"/>
</dbReference>
<evidence type="ECO:0000256" key="1">
    <source>
        <dbReference type="ARBA" id="ARBA00022527"/>
    </source>
</evidence>
<keyword evidence="2" id="KW-0808">Transferase</keyword>
<reference evidence="7 8" key="1">
    <citation type="journal article" date="2011" name="Genome Biol.">
        <title>Genome sequence of the insect pathogenic fungus Cordyceps militaris, a valued traditional Chinese medicine.</title>
        <authorList>
            <person name="Zheng P."/>
            <person name="Xia Y."/>
            <person name="Xiao G."/>
            <person name="Xiong C."/>
            <person name="Hu X."/>
            <person name="Zhang S."/>
            <person name="Zheng H."/>
            <person name="Huang Y."/>
            <person name="Zhou Y."/>
            <person name="Wang S."/>
            <person name="Zhao G.P."/>
            <person name="Liu X."/>
            <person name="St Leger R.J."/>
            <person name="Wang C."/>
        </authorList>
    </citation>
    <scope>NUCLEOTIDE SEQUENCE [LARGE SCALE GENOMIC DNA]</scope>
    <source>
        <strain evidence="7 8">CM01</strain>
    </source>
</reference>
<evidence type="ECO:0000256" key="5">
    <source>
        <dbReference type="ARBA" id="ARBA00022840"/>
    </source>
</evidence>
<sequence length="398" mass="45449">MPSKLHQDSPKWRSVILCGDEDYLESVRSYRSGGHHPVHINDRLDGARYRVLHKFGYGGSSTVWLCQDNIYRTPTYVAIKILIALRNEANCRELHMAQHLRALGVDKQPGAHLLCFPLRDFRQTGPNGTHICIVYPVLGPPLDLARETFEDHFNQDDCARIVRGLVYEIVGKPETVKVVVKDLSGEHVLCPDIPQYLVHSIDFIEPHHLSGQISITDFGESFNHCTEGERLTGIPRAYCAPELVFDKKGGLAADLWALGCLAFEARTGKKMIWPADLLGPNDREYLMHVILLLGRLPDKWWDTVENRDAIIVRSDGGTHSRLELRMEKWGNPEEERSIDAKIRASCYRNTQLDRNIKILDISEAEVEVMSKLLEQLLQYEPEKRLAAQDAVNHEWFRM</sequence>
<dbReference type="PANTHER" id="PTHR45646">
    <property type="entry name" value="SERINE/THREONINE-PROTEIN KINASE DOA-RELATED"/>
    <property type="match status" value="1"/>
</dbReference>
<keyword evidence="4 7" id="KW-0418">Kinase</keyword>
<accession>G3JB09</accession>
<proteinExistence type="predicted"/>
<dbReference type="InterPro" id="IPR051175">
    <property type="entry name" value="CLK_kinases"/>
</dbReference>
<protein>
    <submittedName>
        <fullName evidence="7">Protein kinase, putative</fullName>
    </submittedName>
</protein>
<evidence type="ECO:0000256" key="3">
    <source>
        <dbReference type="ARBA" id="ARBA00022741"/>
    </source>
</evidence>
<organism evidence="7 8">
    <name type="scientific">Cordyceps militaris (strain CM01)</name>
    <name type="common">Caterpillar fungus</name>
    <dbReference type="NCBI Taxonomy" id="983644"/>
    <lineage>
        <taxon>Eukaryota</taxon>
        <taxon>Fungi</taxon>
        <taxon>Dikarya</taxon>
        <taxon>Ascomycota</taxon>
        <taxon>Pezizomycotina</taxon>
        <taxon>Sordariomycetes</taxon>
        <taxon>Hypocreomycetidae</taxon>
        <taxon>Hypocreales</taxon>
        <taxon>Cordycipitaceae</taxon>
        <taxon>Cordyceps</taxon>
    </lineage>
</organism>
<dbReference type="OMA" id="DYSKDDC"/>
<dbReference type="Pfam" id="PF00069">
    <property type="entry name" value="Pkinase"/>
    <property type="match status" value="1"/>
</dbReference>
<dbReference type="InParanoid" id="G3JB09"/>
<evidence type="ECO:0000256" key="4">
    <source>
        <dbReference type="ARBA" id="ARBA00022777"/>
    </source>
</evidence>
<evidence type="ECO:0000313" key="7">
    <source>
        <dbReference type="EMBL" id="EGX95221.1"/>
    </source>
</evidence>
<dbReference type="AlphaFoldDB" id="G3JB09"/>
<dbReference type="VEuPathDB" id="FungiDB:CCM_03493"/>
<dbReference type="GO" id="GO:0005634">
    <property type="term" value="C:nucleus"/>
    <property type="evidence" value="ECO:0007669"/>
    <property type="project" value="TreeGrafter"/>
</dbReference>
<dbReference type="InterPro" id="IPR011009">
    <property type="entry name" value="Kinase-like_dom_sf"/>
</dbReference>
<dbReference type="Gene3D" id="1.10.510.10">
    <property type="entry name" value="Transferase(Phosphotransferase) domain 1"/>
    <property type="match status" value="1"/>
</dbReference>
<evidence type="ECO:0000313" key="8">
    <source>
        <dbReference type="Proteomes" id="UP000001610"/>
    </source>
</evidence>
<dbReference type="GO" id="GO:0004674">
    <property type="term" value="F:protein serine/threonine kinase activity"/>
    <property type="evidence" value="ECO:0007669"/>
    <property type="project" value="UniProtKB-KW"/>
</dbReference>
<evidence type="ECO:0000256" key="2">
    <source>
        <dbReference type="ARBA" id="ARBA00022679"/>
    </source>
</evidence>
<dbReference type="HOGENOM" id="CLU_000288_81_2_1"/>
<dbReference type="InterPro" id="IPR000719">
    <property type="entry name" value="Prot_kinase_dom"/>
</dbReference>
<name>G3JB09_CORMM</name>
<dbReference type="SMART" id="SM00220">
    <property type="entry name" value="S_TKc"/>
    <property type="match status" value="1"/>
</dbReference>
<dbReference type="EMBL" id="JH126400">
    <property type="protein sequence ID" value="EGX95221.1"/>
    <property type="molecule type" value="Genomic_DNA"/>
</dbReference>
<dbReference type="GeneID" id="18165519"/>
<gene>
    <name evidence="7" type="ORF">CCM_03493</name>
</gene>
<dbReference type="KEGG" id="cmt:CCM_03493"/>
<keyword evidence="8" id="KW-1185">Reference proteome</keyword>
<keyword evidence="5" id="KW-0067">ATP-binding</keyword>
<dbReference type="SUPFAM" id="SSF56112">
    <property type="entry name" value="Protein kinase-like (PK-like)"/>
    <property type="match status" value="1"/>
</dbReference>
<dbReference type="GO" id="GO:0043484">
    <property type="term" value="P:regulation of RNA splicing"/>
    <property type="evidence" value="ECO:0007669"/>
    <property type="project" value="TreeGrafter"/>
</dbReference>
<keyword evidence="3" id="KW-0547">Nucleotide-binding</keyword>
<dbReference type="GO" id="GO:0005524">
    <property type="term" value="F:ATP binding"/>
    <property type="evidence" value="ECO:0007669"/>
    <property type="project" value="UniProtKB-KW"/>
</dbReference>
<feature type="domain" description="Protein kinase" evidence="6">
    <location>
        <begin position="49"/>
        <end position="396"/>
    </location>
</feature>
<dbReference type="Proteomes" id="UP000001610">
    <property type="component" value="Unassembled WGS sequence"/>
</dbReference>
<evidence type="ECO:0000259" key="6">
    <source>
        <dbReference type="PROSITE" id="PS50011"/>
    </source>
</evidence>
<dbReference type="OrthoDB" id="5979581at2759"/>
<dbReference type="Gene3D" id="3.30.200.20">
    <property type="entry name" value="Phosphorylase Kinase, domain 1"/>
    <property type="match status" value="1"/>
</dbReference>
<keyword evidence="1" id="KW-0723">Serine/threonine-protein kinase</keyword>
<dbReference type="PANTHER" id="PTHR45646:SF11">
    <property type="entry name" value="SERINE_THREONINE-PROTEIN KINASE DOA"/>
    <property type="match status" value="1"/>
</dbReference>